<feature type="domain" description="Chitin-binding type-2" evidence="8">
    <location>
        <begin position="361"/>
        <end position="418"/>
    </location>
</feature>
<dbReference type="InterPro" id="IPR001579">
    <property type="entry name" value="Glyco_hydro_18_chit_AS"/>
</dbReference>
<dbReference type="InterPro" id="IPR036508">
    <property type="entry name" value="Chitin-bd_dom_sf"/>
</dbReference>
<dbReference type="InterPro" id="IPR050314">
    <property type="entry name" value="Glycosyl_Hydrlase_18"/>
</dbReference>
<dbReference type="AlphaFoldDB" id="A0A553P8I3"/>
<dbReference type="InterPro" id="IPR001223">
    <property type="entry name" value="Glyco_hydro18_cat"/>
</dbReference>
<dbReference type="SMART" id="SM00494">
    <property type="entry name" value="ChtBD2"/>
    <property type="match status" value="2"/>
</dbReference>
<keyword evidence="3 6" id="KW-0378">Hydrolase</keyword>
<evidence type="ECO:0000313" key="11">
    <source>
        <dbReference type="Proteomes" id="UP000318571"/>
    </source>
</evidence>
<dbReference type="InterPro" id="IPR002557">
    <property type="entry name" value="Chitin-bd_dom"/>
</dbReference>
<feature type="domain" description="GH18" evidence="9">
    <location>
        <begin position="104"/>
        <end position="375"/>
    </location>
</feature>
<dbReference type="PROSITE" id="PS01095">
    <property type="entry name" value="GH18_1"/>
    <property type="match status" value="1"/>
</dbReference>
<dbReference type="STRING" id="6832.A0A553P8I3"/>
<protein>
    <recommendedName>
        <fullName evidence="12">Chitinase</fullName>
    </recommendedName>
</protein>
<dbReference type="SUPFAM" id="SSF54556">
    <property type="entry name" value="Chitinase insertion domain"/>
    <property type="match status" value="1"/>
</dbReference>
<comment type="similarity">
    <text evidence="1">Belongs to the glycosyl hydrolase 18 family. Chitinase class II subfamily.</text>
</comment>
<dbReference type="PROSITE" id="PS50940">
    <property type="entry name" value="CHIT_BIND_II"/>
    <property type="match status" value="2"/>
</dbReference>
<feature type="domain" description="Chitin-binding type-2" evidence="8">
    <location>
        <begin position="20"/>
        <end position="76"/>
    </location>
</feature>
<name>A0A553P8I3_TIGCA</name>
<dbReference type="GO" id="GO:0006032">
    <property type="term" value="P:chitin catabolic process"/>
    <property type="evidence" value="ECO:0007669"/>
    <property type="project" value="TreeGrafter"/>
</dbReference>
<evidence type="ECO:0000259" key="8">
    <source>
        <dbReference type="PROSITE" id="PS50940"/>
    </source>
</evidence>
<dbReference type="GO" id="GO:0005975">
    <property type="term" value="P:carbohydrate metabolic process"/>
    <property type="evidence" value="ECO:0007669"/>
    <property type="project" value="InterPro"/>
</dbReference>
<evidence type="ECO:0000256" key="7">
    <source>
        <dbReference type="SAM" id="MobiDB-lite"/>
    </source>
</evidence>
<feature type="compositionally biased region" description="Low complexity" evidence="7">
    <location>
        <begin position="426"/>
        <end position="463"/>
    </location>
</feature>
<evidence type="ECO:0000256" key="6">
    <source>
        <dbReference type="RuleBase" id="RU000489"/>
    </source>
</evidence>
<evidence type="ECO:0000256" key="3">
    <source>
        <dbReference type="ARBA" id="ARBA00022801"/>
    </source>
</evidence>
<dbReference type="PANTHER" id="PTHR11177:SF360">
    <property type="entry name" value="CHITINASE 4-RELATED"/>
    <property type="match status" value="1"/>
</dbReference>
<evidence type="ECO:0000313" key="10">
    <source>
        <dbReference type="EMBL" id="TRY73993.1"/>
    </source>
</evidence>
<evidence type="ECO:0000256" key="4">
    <source>
        <dbReference type="ARBA" id="ARBA00023157"/>
    </source>
</evidence>
<dbReference type="OMA" id="VWAHEAN"/>
<dbReference type="Gene3D" id="2.170.140.10">
    <property type="entry name" value="Chitin binding domain"/>
    <property type="match status" value="1"/>
</dbReference>
<gene>
    <name evidence="10" type="ORF">TCAL_12860</name>
</gene>
<organism evidence="10 11">
    <name type="scientific">Tigriopus californicus</name>
    <name type="common">Marine copepod</name>
    <dbReference type="NCBI Taxonomy" id="6832"/>
    <lineage>
        <taxon>Eukaryota</taxon>
        <taxon>Metazoa</taxon>
        <taxon>Ecdysozoa</taxon>
        <taxon>Arthropoda</taxon>
        <taxon>Crustacea</taxon>
        <taxon>Multicrustacea</taxon>
        <taxon>Hexanauplia</taxon>
        <taxon>Copepoda</taxon>
        <taxon>Harpacticoida</taxon>
        <taxon>Harpacticidae</taxon>
        <taxon>Tigriopus</taxon>
    </lineage>
</organism>
<dbReference type="EMBL" id="VCGU01000007">
    <property type="protein sequence ID" value="TRY73993.1"/>
    <property type="molecule type" value="Genomic_DNA"/>
</dbReference>
<dbReference type="InterPro" id="IPR011583">
    <property type="entry name" value="Chitinase_II/V-like_cat"/>
</dbReference>
<keyword evidence="2" id="KW-0147">Chitin-binding</keyword>
<dbReference type="FunFam" id="3.10.50.10:FF:000012">
    <property type="entry name" value="Chitinase 17"/>
    <property type="match status" value="1"/>
</dbReference>
<accession>A0A553P8I3</accession>
<keyword evidence="5 6" id="KW-0326">Glycosidase</keyword>
<dbReference type="Gene3D" id="3.10.50.10">
    <property type="match status" value="1"/>
</dbReference>
<dbReference type="SUPFAM" id="SSF57625">
    <property type="entry name" value="Invertebrate chitin-binding proteins"/>
    <property type="match status" value="2"/>
</dbReference>
<dbReference type="InterPro" id="IPR017853">
    <property type="entry name" value="GH"/>
</dbReference>
<comment type="caution">
    <text evidence="10">The sequence shown here is derived from an EMBL/GenBank/DDBJ whole genome shotgun (WGS) entry which is preliminary data.</text>
</comment>
<dbReference type="GO" id="GO:0004568">
    <property type="term" value="F:chitinase activity"/>
    <property type="evidence" value="ECO:0007669"/>
    <property type="project" value="TreeGrafter"/>
</dbReference>
<dbReference type="Pfam" id="PF00704">
    <property type="entry name" value="Glyco_hydro_18"/>
    <property type="match status" value="2"/>
</dbReference>
<dbReference type="SUPFAM" id="SSF51445">
    <property type="entry name" value="(Trans)glycosidases"/>
    <property type="match status" value="2"/>
</dbReference>
<evidence type="ECO:0000256" key="5">
    <source>
        <dbReference type="ARBA" id="ARBA00023295"/>
    </source>
</evidence>
<dbReference type="PROSITE" id="PS51910">
    <property type="entry name" value="GH18_2"/>
    <property type="match status" value="2"/>
</dbReference>
<sequence length="833" mass="92553">MTPRFKPKCWWEEDQVALRALSCSKSFGLDPDKDDQNCQKYHICAFGYIIGANTCPSNAIFDPSLLKCVSGENCNQLTSHLKTTPRAITYQANFGKLKACPHSNFIVCSYPGWPVNDFSPNKVDFSMCTHVIYSFATVSGDFLISNASLNFPNVPGQEEIRTKYPDLVFLISVGGWTESQDNQDRFRSLFASEEKTQTFAISVANYLEKYSFDGLDMAFLHPNANDKDNYAQFMGILHKTLCKRNFILTASISGIISQLGTQFDFKALHTNVDHYHVMAYEYHGFWDENADHHSPLYKRSWDESGLDVESTIDFLQESGVPPEKIVLQIPAFGRGFVTSMNMKVSLGITLSLAFLAVQAQAFDCTQVNQGILYRDPTDCASFYFCEGHTAHKYTCPSNLVFNPNINGCDWPHNVNCESSTTENPRPTQSTFTPPSTTVSSPSTTSTNPSQSTTVQTRSTTMPTGGSTLGKKVVCYYPNWAYWRQGIGKYQVRDIDFSLCTHVIYSFAVLSPDYEIVAHDSYLDLASNWGLDNYRLFAGMRGLYPNTKFMIALGGWNDSQDNKGRYQTMLRSQSYRQKFVNSAVLFLQKYGFDGLDLDYEFPDAGDKVGFAAWARELRAALAPHGYELTAAISAGESKIRAGLDIPSLSQSLDAIHIMTYDYHGSWETQADHHAPMSQRSWDTVRNDVENTVNVLRRMGAPANKLVLGIPTYGKSFTVSGTNGAPPMPSSGGGVVGPITNQVGTLSFMEICLKIKNNAWTLIDDPAGPYAYKGDQWVGFDTAKSTKAKAQYVLDQDLGGAMIWDLPSDDFSNQCGQGPYPLLTAINQVLTYASP</sequence>
<dbReference type="GO" id="GO:0008061">
    <property type="term" value="F:chitin binding"/>
    <property type="evidence" value="ECO:0007669"/>
    <property type="project" value="UniProtKB-KW"/>
</dbReference>
<dbReference type="GO" id="GO:0005576">
    <property type="term" value="C:extracellular region"/>
    <property type="evidence" value="ECO:0007669"/>
    <property type="project" value="InterPro"/>
</dbReference>
<dbReference type="PANTHER" id="PTHR11177">
    <property type="entry name" value="CHITINASE"/>
    <property type="match status" value="1"/>
</dbReference>
<evidence type="ECO:0008006" key="12">
    <source>
        <dbReference type="Google" id="ProtNLM"/>
    </source>
</evidence>
<dbReference type="InterPro" id="IPR029070">
    <property type="entry name" value="Chitinase_insertion_sf"/>
</dbReference>
<feature type="region of interest" description="Disordered" evidence="7">
    <location>
        <begin position="417"/>
        <end position="463"/>
    </location>
</feature>
<evidence type="ECO:0000256" key="2">
    <source>
        <dbReference type="ARBA" id="ARBA00022669"/>
    </source>
</evidence>
<keyword evidence="4" id="KW-1015">Disulfide bond</keyword>
<dbReference type="Pfam" id="PF01607">
    <property type="entry name" value="CBM_14"/>
    <property type="match status" value="2"/>
</dbReference>
<proteinExistence type="inferred from homology"/>
<evidence type="ECO:0000256" key="1">
    <source>
        <dbReference type="ARBA" id="ARBA00009121"/>
    </source>
</evidence>
<dbReference type="Gene3D" id="3.20.20.80">
    <property type="entry name" value="Glycosidases"/>
    <property type="match status" value="2"/>
</dbReference>
<evidence type="ECO:0000259" key="9">
    <source>
        <dbReference type="PROSITE" id="PS51910"/>
    </source>
</evidence>
<feature type="domain" description="GH18" evidence="9">
    <location>
        <begin position="470"/>
        <end position="831"/>
    </location>
</feature>
<dbReference type="FunFam" id="3.20.20.80:FF:000007">
    <property type="entry name" value="Acidic mammalian chitinase"/>
    <property type="match status" value="1"/>
</dbReference>
<reference evidence="10 11" key="1">
    <citation type="journal article" date="2018" name="Nat. Ecol. Evol.">
        <title>Genomic signatures of mitonuclear coevolution across populations of Tigriopus californicus.</title>
        <authorList>
            <person name="Barreto F.S."/>
            <person name="Watson E.T."/>
            <person name="Lima T.G."/>
            <person name="Willett C.S."/>
            <person name="Edmands S."/>
            <person name="Li W."/>
            <person name="Burton R.S."/>
        </authorList>
    </citation>
    <scope>NUCLEOTIDE SEQUENCE [LARGE SCALE GENOMIC DNA]</scope>
    <source>
        <strain evidence="10 11">San Diego</strain>
    </source>
</reference>
<keyword evidence="11" id="KW-1185">Reference proteome</keyword>
<dbReference type="Proteomes" id="UP000318571">
    <property type="component" value="Chromosome 3"/>
</dbReference>
<dbReference type="SMART" id="SM00636">
    <property type="entry name" value="Glyco_18"/>
    <property type="match status" value="2"/>
</dbReference>